<dbReference type="EMBL" id="AMKT01000037">
    <property type="protein sequence ID" value="OXG23042.1"/>
    <property type="molecule type" value="Genomic_DNA"/>
</dbReference>
<dbReference type="FunFam" id="3.40.395.10:FF:000001">
    <property type="entry name" value="Sentrin-specific protease 1"/>
    <property type="match status" value="1"/>
</dbReference>
<feature type="region of interest" description="Disordered" evidence="5">
    <location>
        <begin position="1"/>
        <end position="124"/>
    </location>
</feature>
<comment type="caution">
    <text evidence="7">The sequence shown here is derived from an EMBL/GenBank/DDBJ whole genome shotgun (WGS) entry which is preliminary data.</text>
</comment>
<dbReference type="GO" id="GO:0016929">
    <property type="term" value="F:deSUMOylase activity"/>
    <property type="evidence" value="ECO:0007669"/>
    <property type="project" value="TreeGrafter"/>
</dbReference>
<comment type="similarity">
    <text evidence="1">Belongs to the peptidase C48 family.</text>
</comment>
<dbReference type="PROSITE" id="PS50600">
    <property type="entry name" value="ULP_PROTEASE"/>
    <property type="match status" value="1"/>
</dbReference>
<dbReference type="PANTHER" id="PTHR12606">
    <property type="entry name" value="SENTRIN/SUMO-SPECIFIC PROTEASE"/>
    <property type="match status" value="1"/>
</dbReference>
<organism evidence="7 8">
    <name type="scientific">Cryptococcus neoformans Tu259-1</name>
    <dbReference type="NCBI Taxonomy" id="1230072"/>
    <lineage>
        <taxon>Eukaryota</taxon>
        <taxon>Fungi</taxon>
        <taxon>Dikarya</taxon>
        <taxon>Basidiomycota</taxon>
        <taxon>Agaricomycotina</taxon>
        <taxon>Tremellomycetes</taxon>
        <taxon>Tremellales</taxon>
        <taxon>Cryptococcaceae</taxon>
        <taxon>Cryptococcus</taxon>
        <taxon>Cryptococcus neoformans species complex</taxon>
    </lineage>
</organism>
<dbReference type="OrthoDB" id="1939479at2759"/>
<name>A0A854QIZ6_CRYNE</name>
<dbReference type="Pfam" id="PF02902">
    <property type="entry name" value="Peptidase_C48"/>
    <property type="match status" value="1"/>
</dbReference>
<feature type="domain" description="Ubiquitin-like protease family profile" evidence="6">
    <location>
        <begin position="275"/>
        <end position="444"/>
    </location>
</feature>
<dbReference type="Gene3D" id="3.40.395.10">
    <property type="entry name" value="Adenoviral Proteinase, Chain A"/>
    <property type="match status" value="1"/>
</dbReference>
<feature type="compositionally biased region" description="Low complexity" evidence="5">
    <location>
        <begin position="69"/>
        <end position="90"/>
    </location>
</feature>
<reference evidence="7 8" key="1">
    <citation type="submission" date="2017-06" db="EMBL/GenBank/DDBJ databases">
        <title>Global population genomics of the pathogenic fungus Cryptococcus neoformans var. grubii.</title>
        <authorList>
            <person name="Cuomo C."/>
            <person name="Litvintseva A."/>
            <person name="Chen Y."/>
            <person name="Young S."/>
            <person name="Zeng Q."/>
            <person name="Chapman S."/>
            <person name="Gujja S."/>
            <person name="Saif S."/>
            <person name="Birren B."/>
        </authorList>
    </citation>
    <scope>NUCLEOTIDE SEQUENCE [LARGE SCALE GENOMIC DNA]</scope>
    <source>
        <strain evidence="7 8">Tu259-1</strain>
    </source>
</reference>
<feature type="compositionally biased region" description="Polar residues" evidence="5">
    <location>
        <begin position="30"/>
        <end position="39"/>
    </location>
</feature>
<keyword evidence="3" id="KW-0378">Hydrolase</keyword>
<dbReference type="SUPFAM" id="SSF54001">
    <property type="entry name" value="Cysteine proteinases"/>
    <property type="match status" value="1"/>
</dbReference>
<evidence type="ECO:0000313" key="7">
    <source>
        <dbReference type="EMBL" id="OXG23042.1"/>
    </source>
</evidence>
<feature type="compositionally biased region" description="Polar residues" evidence="5">
    <location>
        <begin position="111"/>
        <end position="124"/>
    </location>
</feature>
<dbReference type="InterPro" id="IPR038765">
    <property type="entry name" value="Papain-like_cys_pep_sf"/>
</dbReference>
<proteinExistence type="inferred from homology"/>
<protein>
    <submittedName>
        <fullName evidence="7">Sentrin/sumo-specific protease</fullName>
    </submittedName>
</protein>
<evidence type="ECO:0000256" key="1">
    <source>
        <dbReference type="ARBA" id="ARBA00005234"/>
    </source>
</evidence>
<dbReference type="AlphaFoldDB" id="A0A854QIZ6"/>
<dbReference type="GO" id="GO:0006508">
    <property type="term" value="P:proteolysis"/>
    <property type="evidence" value="ECO:0007669"/>
    <property type="project" value="UniProtKB-KW"/>
</dbReference>
<evidence type="ECO:0000256" key="3">
    <source>
        <dbReference type="ARBA" id="ARBA00022801"/>
    </source>
</evidence>
<dbReference type="GO" id="GO:0005634">
    <property type="term" value="C:nucleus"/>
    <property type="evidence" value="ECO:0007669"/>
    <property type="project" value="TreeGrafter"/>
</dbReference>
<dbReference type="Proteomes" id="UP000199727">
    <property type="component" value="Unassembled WGS sequence"/>
</dbReference>
<evidence type="ECO:0000256" key="5">
    <source>
        <dbReference type="SAM" id="MobiDB-lite"/>
    </source>
</evidence>
<accession>A0A854QIZ6</accession>
<evidence type="ECO:0000256" key="4">
    <source>
        <dbReference type="ARBA" id="ARBA00022807"/>
    </source>
</evidence>
<dbReference type="PANTHER" id="PTHR12606:SF141">
    <property type="entry name" value="GH15225P-RELATED"/>
    <property type="match status" value="1"/>
</dbReference>
<dbReference type="InterPro" id="IPR003653">
    <property type="entry name" value="Peptidase_C48_C"/>
</dbReference>
<dbReference type="GO" id="GO:0016926">
    <property type="term" value="P:protein desumoylation"/>
    <property type="evidence" value="ECO:0007669"/>
    <property type="project" value="TreeGrafter"/>
</dbReference>
<evidence type="ECO:0000256" key="2">
    <source>
        <dbReference type="ARBA" id="ARBA00022670"/>
    </source>
</evidence>
<keyword evidence="4" id="KW-0788">Thiol protease</keyword>
<sequence length="488" mass="55798">MSSQPPKRPRSSDVQFPNPKRSRIVPYTRPKQSTNQGFLSRTFGVMSNLLGWGTPRGQESNSSDDDQSSSHSRASSPDPLDSIPRISSHDPPSPSPPAETRRPPVRPNRDAYSSQSSPFTWSATIDRQRRPLWMDRDDETEDRSSQRVISMFSGNVGALNRRRTLRKVDDRITGIRTVLRNDQATKSFDEVVQSKPQQEVYKPKQKREIGVKAQEQASKSSSFEFVSILKNLKALQLAKEKALKPSVPSKLSPQQESKVDAHLRNPKFKVTLNVSEVEAGSLRRLKPSTWLDDEVMNAYCDLMCSRFKDGKAGRKVHFLNSFFYGKLVDQGYAAGRLKRWTKKIDIFSLDVLIFPINQGNMHWTACAINFAKKRIEYYDSMGDYGNARKQVFRKVRGYVEAEHKEKKGRAMDWEGWHDYFNKNTPQQNNGSDCGVFSCQTLEMITRGRDIVTQGFEFTAKDMPFMRRMMIYEIGEGKLEKRTWGSPAV</sequence>
<evidence type="ECO:0000313" key="8">
    <source>
        <dbReference type="Proteomes" id="UP000199727"/>
    </source>
</evidence>
<keyword evidence="2 7" id="KW-0645">Protease</keyword>
<gene>
    <name evidence="7" type="ORF">C361_02808</name>
</gene>
<dbReference type="GO" id="GO:0060255">
    <property type="term" value="P:regulation of macromolecule metabolic process"/>
    <property type="evidence" value="ECO:0007669"/>
    <property type="project" value="UniProtKB-ARBA"/>
</dbReference>
<evidence type="ECO:0000259" key="6">
    <source>
        <dbReference type="PROSITE" id="PS50600"/>
    </source>
</evidence>
<dbReference type="GO" id="GO:0080090">
    <property type="term" value="P:regulation of primary metabolic process"/>
    <property type="evidence" value="ECO:0007669"/>
    <property type="project" value="UniProtKB-ARBA"/>
</dbReference>